<dbReference type="Pfam" id="PF00005">
    <property type="entry name" value="ABC_tran"/>
    <property type="match status" value="2"/>
</dbReference>
<dbReference type="InterPro" id="IPR027417">
    <property type="entry name" value="P-loop_NTPase"/>
</dbReference>
<reference evidence="6 8" key="1">
    <citation type="submission" date="2019-06" db="EMBL/GenBank/DDBJ databases">
        <authorList>
            <consortium name="GenomeTrakr network: Whole genome sequencing for foodborne pathogen traceback"/>
        </authorList>
    </citation>
    <scope>NUCLEOTIDE SEQUENCE [LARGE SCALE GENOMIC DNA]</scope>
    <source>
        <strain evidence="6 8">PSU-1847</strain>
    </source>
</reference>
<dbReference type="GO" id="GO:0005524">
    <property type="term" value="F:ATP binding"/>
    <property type="evidence" value="ECO:0007669"/>
    <property type="project" value="UniProtKB-KW"/>
</dbReference>
<dbReference type="InterPro" id="IPR050611">
    <property type="entry name" value="ABCF"/>
</dbReference>
<dbReference type="EMBL" id="AASDBN010000104">
    <property type="protein sequence ID" value="EFB1700766.1"/>
    <property type="molecule type" value="Genomic_DNA"/>
</dbReference>
<dbReference type="SMART" id="SM00382">
    <property type="entry name" value="AAA"/>
    <property type="match status" value="2"/>
</dbReference>
<evidence type="ECO:0000313" key="8">
    <source>
        <dbReference type="Proteomes" id="UP000533284"/>
    </source>
</evidence>
<organism evidence="6 8">
    <name type="scientific">Escherichia coli</name>
    <dbReference type="NCBI Taxonomy" id="562"/>
    <lineage>
        <taxon>Bacteria</taxon>
        <taxon>Pseudomonadati</taxon>
        <taxon>Pseudomonadota</taxon>
        <taxon>Gammaproteobacteria</taxon>
        <taxon>Enterobacterales</taxon>
        <taxon>Enterobacteriaceae</taxon>
        <taxon>Escherichia</taxon>
    </lineage>
</organism>
<dbReference type="GO" id="GO:0016887">
    <property type="term" value="F:ATP hydrolysis activity"/>
    <property type="evidence" value="ECO:0007669"/>
    <property type="project" value="InterPro"/>
</dbReference>
<accession>A0A8S7C2B0</accession>
<dbReference type="InterPro" id="IPR003439">
    <property type="entry name" value="ABC_transporter-like_ATP-bd"/>
</dbReference>
<dbReference type="PANTHER" id="PTHR19211">
    <property type="entry name" value="ATP-BINDING TRANSPORT PROTEIN-RELATED"/>
    <property type="match status" value="1"/>
</dbReference>
<proteinExistence type="predicted"/>
<dbReference type="Gene3D" id="3.40.50.300">
    <property type="entry name" value="P-loop containing nucleotide triphosphate hydrolases"/>
    <property type="match status" value="3"/>
</dbReference>
<dbReference type="EMBL" id="AASDBN010000222">
    <property type="protein sequence ID" value="EFB1701218.1"/>
    <property type="molecule type" value="Genomic_DNA"/>
</dbReference>
<evidence type="ECO:0000256" key="2">
    <source>
        <dbReference type="ARBA" id="ARBA00022741"/>
    </source>
</evidence>
<dbReference type="CDD" id="cd03221">
    <property type="entry name" value="ABCF_EF-3"/>
    <property type="match status" value="2"/>
</dbReference>
<keyword evidence="3" id="KW-0067">ATP-binding</keyword>
<dbReference type="Proteomes" id="UP000533284">
    <property type="component" value="Unassembled WGS sequence"/>
</dbReference>
<feature type="coiled-coil region" evidence="4">
    <location>
        <begin position="195"/>
        <end position="236"/>
    </location>
</feature>
<protein>
    <submittedName>
        <fullName evidence="6">ABC-F type ribosomal protection protein</fullName>
    </submittedName>
</protein>
<evidence type="ECO:0000256" key="1">
    <source>
        <dbReference type="ARBA" id="ARBA00022737"/>
    </source>
</evidence>
<keyword evidence="1" id="KW-0677">Repeat</keyword>
<evidence type="ECO:0000256" key="4">
    <source>
        <dbReference type="SAM" id="Coils"/>
    </source>
</evidence>
<feature type="domain" description="ABC transporter" evidence="5">
    <location>
        <begin position="17"/>
        <end position="206"/>
    </location>
</feature>
<feature type="domain" description="ABC transporter" evidence="5">
    <location>
        <begin position="306"/>
        <end position="514"/>
    </location>
</feature>
<evidence type="ECO:0000313" key="7">
    <source>
        <dbReference type="EMBL" id="EFB1701218.1"/>
    </source>
</evidence>
<feature type="coiled-coil region" evidence="4">
    <location>
        <begin position="496"/>
        <end position="530"/>
    </location>
</feature>
<dbReference type="PANTHER" id="PTHR19211:SF100">
    <property type="entry name" value="RIBOSOME PROTECTION PROTEIN VMLR"/>
    <property type="match status" value="1"/>
</dbReference>
<evidence type="ECO:0000313" key="6">
    <source>
        <dbReference type="EMBL" id="EFB1700766.1"/>
    </source>
</evidence>
<dbReference type="NCBIfam" id="NF000355">
    <property type="entry name" value="ribo_prot_ABC_F"/>
    <property type="match status" value="1"/>
</dbReference>
<evidence type="ECO:0000259" key="5">
    <source>
        <dbReference type="PROSITE" id="PS50893"/>
    </source>
</evidence>
<keyword evidence="4" id="KW-0175">Coiled coil</keyword>
<dbReference type="SUPFAM" id="SSF52540">
    <property type="entry name" value="P-loop containing nucleoside triphosphate hydrolases"/>
    <property type="match status" value="2"/>
</dbReference>
<name>A0A8S7C2B0_ECOLX</name>
<dbReference type="PROSITE" id="PS00211">
    <property type="entry name" value="ABC_TRANSPORTER_1"/>
    <property type="match status" value="1"/>
</dbReference>
<keyword evidence="2" id="KW-0547">Nucleotide-binding</keyword>
<sequence>MFINLIARKGGDCMELIKMRGIEKYFGGKLLFTFDKLTVFKNDIIGVVGLNGSGKTTLLEIINNDIAPDKGNVEVKGDISYYKQFGQYHESVDSWQLKEFRSSSTISEGWFSGGEKTRLRLAETFSKSSSILLLDEPTANLDTKGIQLLKRNLGKYNTMMIISHDTNLLDELCNRIIEIDNNTINCFDGNYTAYKQQKEHQIHTEKREYENYQAKKKQLEEAYLQKKRQAEAITDKPRNMSNSEIRARSFISTYKSFGGRQKAIAKQAKAVQSRIEQLDVKEQVEEQANIRINFELTNPPKNKILIRGEEVTFGYDNHLIFNHASFEIRNKQKVAVLGDNGSGKSTLFSLIRNKYEGIYAVPKLKIGYLYQEFENLQPDKTLLESVLSDSVQENHTVYTVLMNLLFTIEDFDKKVAVLSGGEKIRLSFAKLIVSDYNLLILDEPTNYLDLPSIEVVKSVLKEYEGTIIFASHDEAFINELSTELFIIDNKKLQGYRGNLEEFKNKTDANIEQLQQEIEQIQLSQAKLLMENETNPRKIEKIKKRYEEMTRV</sequence>
<dbReference type="PROSITE" id="PS50893">
    <property type="entry name" value="ABC_TRANSPORTER_2"/>
    <property type="match status" value="2"/>
</dbReference>
<dbReference type="InterPro" id="IPR017871">
    <property type="entry name" value="ABC_transporter-like_CS"/>
</dbReference>
<dbReference type="InterPro" id="IPR003593">
    <property type="entry name" value="AAA+_ATPase"/>
</dbReference>
<gene>
    <name evidence="6" type="primary">abc-f</name>
    <name evidence="6" type="ORF">FJQ40_26085</name>
    <name evidence="7" type="ORF">FJQ40_28725</name>
</gene>
<dbReference type="AlphaFoldDB" id="A0A8S7C2B0"/>
<comment type="caution">
    <text evidence="6">The sequence shown here is derived from an EMBL/GenBank/DDBJ whole genome shotgun (WGS) entry which is preliminary data.</text>
</comment>
<evidence type="ECO:0000256" key="3">
    <source>
        <dbReference type="ARBA" id="ARBA00022840"/>
    </source>
</evidence>